<keyword evidence="3" id="KW-1185">Reference proteome</keyword>
<reference evidence="2" key="1">
    <citation type="submission" date="2021-12" db="EMBL/GenBank/DDBJ databases">
        <authorList>
            <person name="Martin H S."/>
        </authorList>
    </citation>
    <scope>NUCLEOTIDE SEQUENCE</scope>
</reference>
<feature type="domain" description="Myb-like" evidence="1">
    <location>
        <begin position="407"/>
        <end position="464"/>
    </location>
</feature>
<feature type="domain" description="Myb-like" evidence="1">
    <location>
        <begin position="657"/>
        <end position="714"/>
    </location>
</feature>
<proteinExistence type="predicted"/>
<protein>
    <recommendedName>
        <fullName evidence="1">Myb-like domain-containing protein</fullName>
    </recommendedName>
</protein>
<dbReference type="AlphaFoldDB" id="A0A8J9V5B0"/>
<dbReference type="InterPro" id="IPR044822">
    <property type="entry name" value="Myb_DNA-bind_4"/>
</dbReference>
<dbReference type="EMBL" id="OV170229">
    <property type="protein sequence ID" value="CAH0731587.1"/>
    <property type="molecule type" value="Genomic_DNA"/>
</dbReference>
<dbReference type="Proteomes" id="UP000838878">
    <property type="component" value="Chromosome 9"/>
</dbReference>
<dbReference type="Pfam" id="PF10545">
    <property type="entry name" value="MADF_DNA_bdg"/>
    <property type="match status" value="1"/>
</dbReference>
<dbReference type="InterPro" id="IPR006578">
    <property type="entry name" value="MADF-dom"/>
</dbReference>
<evidence type="ECO:0000259" key="1">
    <source>
        <dbReference type="SMART" id="SM00717"/>
    </source>
</evidence>
<dbReference type="OrthoDB" id="6475849at2759"/>
<gene>
    <name evidence="2" type="ORF">BINO364_LOCUS16416</name>
</gene>
<accession>A0A8J9V5B0</accession>
<dbReference type="SMART" id="SM00717">
    <property type="entry name" value="SANT"/>
    <property type="match status" value="3"/>
</dbReference>
<feature type="non-terminal residue" evidence="2">
    <location>
        <position position="1021"/>
    </location>
</feature>
<name>A0A8J9V5B0_9NEOP</name>
<evidence type="ECO:0000313" key="3">
    <source>
        <dbReference type="Proteomes" id="UP000838878"/>
    </source>
</evidence>
<feature type="domain" description="Myb-like" evidence="1">
    <location>
        <begin position="308"/>
        <end position="366"/>
    </location>
</feature>
<dbReference type="Pfam" id="PF13837">
    <property type="entry name" value="Myb_DNA-bind_4"/>
    <property type="match status" value="1"/>
</dbReference>
<dbReference type="InterPro" id="IPR001005">
    <property type="entry name" value="SANT/Myb"/>
</dbReference>
<organism evidence="2 3">
    <name type="scientific">Brenthis ino</name>
    <name type="common">lesser marbled fritillary</name>
    <dbReference type="NCBI Taxonomy" id="405034"/>
    <lineage>
        <taxon>Eukaryota</taxon>
        <taxon>Metazoa</taxon>
        <taxon>Ecdysozoa</taxon>
        <taxon>Arthropoda</taxon>
        <taxon>Hexapoda</taxon>
        <taxon>Insecta</taxon>
        <taxon>Pterygota</taxon>
        <taxon>Neoptera</taxon>
        <taxon>Endopterygota</taxon>
        <taxon>Lepidoptera</taxon>
        <taxon>Glossata</taxon>
        <taxon>Ditrysia</taxon>
        <taxon>Papilionoidea</taxon>
        <taxon>Nymphalidae</taxon>
        <taxon>Heliconiinae</taxon>
        <taxon>Argynnini</taxon>
        <taxon>Brenthis</taxon>
    </lineage>
</organism>
<sequence>MEKQIVVKTEVQPNGDILLFYVDEHEDLNAGILDNTDENSIQGLSDKYIVEEDLGEGDSAEELDIAQASEEVANEVWEDEEIRRLIIFYLDNKETFLGGTTKKVHLWAVACKTMLAGKQPLSCEVKLRNLKRRYAQLRVDNQTGTFINWPMYDLCHQAFHDDTFVQMCLNEPTQESVTMSMPVQNVVNKDGVLVVKKVNTNQNKDEKVESMLNLYIKHKIFFQKHNTQKGLWEAIAMDLGEADVDYWHKRFLNFKQHYIRMVYKRKESGAENVNWPYMKYFDKIFGEDEEFQRKFIQNSPDSSPSENDENFWNETEKTFLVKYCFDCLHEFQDPSIPNMFLWQEVGRLLDKKPDSCKKKFEELKNAHFEQLMQGGYNLVDRVPLAILFDNIIAKEVENEVENPTRRDSDIWKTEQIDELVQYLYENIDMLKDSVCYYVCWATLAKKLHRSIDSCKKQWNDLTALYKTILDDKKEDPEMQIDWRYIDLFDRIFDYGMDTNLLDGYEKLKGLSQVNKSSKIGVKKITIKDSDEKLIDNGTDDEESYDERGFAKRSKKRNGDTKAFKILEYYLKNKDKFASSQQKKLALWEVLARQIGISATECAHRFRNFKQVYTGYVQREINKPEMPILWPYYSLCKKVFGYRAIKSKLKNGKIESDDSEDWSAKEIKQIINYFAKNYQDLMDNVEKKSKWTKIAGDLGRTETSCCEKFLELRKSYRKLKTMKTRNPDVKVSWKYFNMIDDIYKNRDQNEEIEMLETMEVDEHSDYDGVVKTEIQEDDDFQCIIVIPEGEDINNAQIIMQRPDENVEIVTEKQSIITKWNRRSNANLDDIYEDVPMSDDKVEKALKYYLQNLEDFVSPKFEQKYLWSELAKFICEPVNKIYSKINYLKQTFSLDLDSPYKDILLEITMKEKTLTDCMEKDHNPLPEDENEQNWSDIEIERLLTWYLAHLDKFKNPKFVRSYLWMEASDILKKSALVCSKKMLEIRSQYRTMVKENPEELNNWKFYNLCQRIYGTGKKSSLNN</sequence>
<evidence type="ECO:0000313" key="2">
    <source>
        <dbReference type="EMBL" id="CAH0731587.1"/>
    </source>
</evidence>